<feature type="domain" description="Dihydroneopterin aldolase/epimerase" evidence="7">
    <location>
        <begin position="11"/>
        <end position="121"/>
    </location>
</feature>
<sequence>MSKKDNPTDFVKVNGLKVEAVIGVFDWERVITQPLVIDVTMATDIREAASSDDIDHAINYKAVCDDITQWCQQAKAMLIETLAELIAQNILQKYATTQVTVTVAKPTAIKEADYVAVQITRTAKTAE</sequence>
<dbReference type="GO" id="GO:0005737">
    <property type="term" value="C:cytoplasm"/>
    <property type="evidence" value="ECO:0007669"/>
    <property type="project" value="TreeGrafter"/>
</dbReference>
<dbReference type="SUPFAM" id="SSF55620">
    <property type="entry name" value="Tetrahydrobiopterin biosynthesis enzymes-like"/>
    <property type="match status" value="1"/>
</dbReference>
<dbReference type="NCBIfam" id="TIGR00526">
    <property type="entry name" value="folB_dom"/>
    <property type="match status" value="1"/>
</dbReference>
<name>A0A844M3M3_9GAMM</name>
<comment type="function">
    <text evidence="6">Catalyzes the conversion of 7,8-dihydroneopterin to 6-hydroxymethyl-7,8-dihydropterin.</text>
</comment>
<comment type="catalytic activity">
    <reaction evidence="1 6">
        <text>7,8-dihydroneopterin = 6-hydroxymethyl-7,8-dihydropterin + glycolaldehyde</text>
        <dbReference type="Rhea" id="RHEA:10540"/>
        <dbReference type="ChEBI" id="CHEBI:17001"/>
        <dbReference type="ChEBI" id="CHEBI:17071"/>
        <dbReference type="ChEBI" id="CHEBI:44841"/>
        <dbReference type="EC" id="4.1.2.25"/>
    </reaction>
</comment>
<keyword evidence="9" id="KW-1185">Reference proteome</keyword>
<organism evidence="8 9">
    <name type="scientific">Psychrobacter sanguinis</name>
    <dbReference type="NCBI Taxonomy" id="861445"/>
    <lineage>
        <taxon>Bacteria</taxon>
        <taxon>Pseudomonadati</taxon>
        <taxon>Pseudomonadota</taxon>
        <taxon>Gammaproteobacteria</taxon>
        <taxon>Moraxellales</taxon>
        <taxon>Moraxellaceae</taxon>
        <taxon>Psychrobacter</taxon>
    </lineage>
</organism>
<dbReference type="AlphaFoldDB" id="A0A844M3M3"/>
<evidence type="ECO:0000256" key="4">
    <source>
        <dbReference type="ARBA" id="ARBA00022909"/>
    </source>
</evidence>
<evidence type="ECO:0000313" key="8">
    <source>
        <dbReference type="EMBL" id="MUG33300.1"/>
    </source>
</evidence>
<evidence type="ECO:0000256" key="2">
    <source>
        <dbReference type="ARBA" id="ARBA00005013"/>
    </source>
</evidence>
<dbReference type="Gene3D" id="3.30.1130.10">
    <property type="match status" value="1"/>
</dbReference>
<evidence type="ECO:0000313" key="9">
    <source>
        <dbReference type="Proteomes" id="UP000442109"/>
    </source>
</evidence>
<evidence type="ECO:0000259" key="7">
    <source>
        <dbReference type="SMART" id="SM00905"/>
    </source>
</evidence>
<comment type="pathway">
    <text evidence="2 6">Cofactor biosynthesis; tetrahydrofolate biosynthesis; 2-amino-4-hydroxy-6-hydroxymethyl-7,8-dihydropteridine diphosphate from 7,8-dihydroneopterin triphosphate: step 3/4.</text>
</comment>
<dbReference type="UniPathway" id="UPA00077">
    <property type="reaction ID" value="UER00154"/>
</dbReference>
<dbReference type="GO" id="GO:0004150">
    <property type="term" value="F:dihydroneopterin aldolase activity"/>
    <property type="evidence" value="ECO:0007669"/>
    <property type="project" value="UniProtKB-UniRule"/>
</dbReference>
<dbReference type="Proteomes" id="UP000442109">
    <property type="component" value="Unassembled WGS sequence"/>
</dbReference>
<dbReference type="EMBL" id="WFKQ01000013">
    <property type="protein sequence ID" value="MUG33300.1"/>
    <property type="molecule type" value="Genomic_DNA"/>
</dbReference>
<dbReference type="NCBIfam" id="TIGR00525">
    <property type="entry name" value="folB"/>
    <property type="match status" value="1"/>
</dbReference>
<comment type="similarity">
    <text evidence="3 6">Belongs to the DHNA family.</text>
</comment>
<keyword evidence="5 6" id="KW-0456">Lyase</keyword>
<dbReference type="InterPro" id="IPR006156">
    <property type="entry name" value="Dihydroneopterin_aldolase"/>
</dbReference>
<evidence type="ECO:0000256" key="5">
    <source>
        <dbReference type="ARBA" id="ARBA00023239"/>
    </source>
</evidence>
<gene>
    <name evidence="8" type="primary">folB</name>
    <name evidence="8" type="ORF">GB996_10955</name>
</gene>
<dbReference type="GO" id="GO:0046656">
    <property type="term" value="P:folic acid biosynthetic process"/>
    <property type="evidence" value="ECO:0007669"/>
    <property type="project" value="UniProtKB-UniRule"/>
</dbReference>
<keyword evidence="4 6" id="KW-0289">Folate biosynthesis</keyword>
<evidence type="ECO:0000256" key="1">
    <source>
        <dbReference type="ARBA" id="ARBA00001353"/>
    </source>
</evidence>
<dbReference type="InterPro" id="IPR006157">
    <property type="entry name" value="FolB_dom"/>
</dbReference>
<evidence type="ECO:0000256" key="3">
    <source>
        <dbReference type="ARBA" id="ARBA00005708"/>
    </source>
</evidence>
<dbReference type="Pfam" id="PF02152">
    <property type="entry name" value="FolB"/>
    <property type="match status" value="1"/>
</dbReference>
<dbReference type="RefSeq" id="WP_011960498.1">
    <property type="nucleotide sequence ID" value="NZ_WFKQ01000013.1"/>
</dbReference>
<dbReference type="EC" id="4.1.2.25" evidence="6"/>
<evidence type="ECO:0000256" key="6">
    <source>
        <dbReference type="RuleBase" id="RU362079"/>
    </source>
</evidence>
<dbReference type="OrthoDB" id="9810587at2"/>
<protein>
    <recommendedName>
        <fullName evidence="6">7,8-dihydroneopterin aldolase</fullName>
        <ecNumber evidence="6">4.1.2.25</ecNumber>
    </recommendedName>
</protein>
<accession>A0A844M3M3</accession>
<dbReference type="InterPro" id="IPR043133">
    <property type="entry name" value="GTP-CH-I_C/QueF"/>
</dbReference>
<dbReference type="PANTHER" id="PTHR42844:SF1">
    <property type="entry name" value="DIHYDRONEOPTERIN ALDOLASE 1-RELATED"/>
    <property type="match status" value="1"/>
</dbReference>
<dbReference type="PANTHER" id="PTHR42844">
    <property type="entry name" value="DIHYDRONEOPTERIN ALDOLASE 1-RELATED"/>
    <property type="match status" value="1"/>
</dbReference>
<proteinExistence type="inferred from homology"/>
<dbReference type="SMART" id="SM00905">
    <property type="entry name" value="FolB"/>
    <property type="match status" value="1"/>
</dbReference>
<comment type="caution">
    <text evidence="8">The sequence shown here is derived from an EMBL/GenBank/DDBJ whole genome shotgun (WGS) entry which is preliminary data.</text>
</comment>
<reference evidence="8 9" key="1">
    <citation type="journal article" date="2019" name="PLoS ONE">
        <title>Pup mortality in New Zealand sea lions (Phocarctos hookeri) at Enderby Island, Auckland Islands, 2013-18.</title>
        <authorList>
            <person name="Michael S.A."/>
            <person name="Hayman D.T.S."/>
            <person name="Gray R."/>
            <person name="Zhang J."/>
            <person name="Rogers L."/>
            <person name="Roe W.D."/>
        </authorList>
    </citation>
    <scope>NUCLEOTIDE SEQUENCE [LARGE SCALE GENOMIC DNA]</scope>
    <source>
        <strain evidence="8 9">SM868</strain>
    </source>
</reference>
<dbReference type="GO" id="GO:0046654">
    <property type="term" value="P:tetrahydrofolate biosynthetic process"/>
    <property type="evidence" value="ECO:0007669"/>
    <property type="project" value="UniProtKB-UniRule"/>
</dbReference>